<gene>
    <name evidence="2" type="ORF">B4110_3836</name>
</gene>
<dbReference type="PATRIC" id="fig|153151.4.peg.1568"/>
<evidence type="ECO:0000313" key="3">
    <source>
        <dbReference type="Proteomes" id="UP000075324"/>
    </source>
</evidence>
<keyword evidence="1" id="KW-0812">Transmembrane</keyword>
<comment type="caution">
    <text evidence="2">The sequence shown here is derived from an EMBL/GenBank/DDBJ whole genome shotgun (WGS) entry which is preliminary data.</text>
</comment>
<dbReference type="Proteomes" id="UP000075324">
    <property type="component" value="Unassembled WGS sequence"/>
</dbReference>
<proteinExistence type="predicted"/>
<keyword evidence="1" id="KW-1133">Transmembrane helix</keyword>
<reference evidence="2 3" key="1">
    <citation type="submission" date="2016-01" db="EMBL/GenBank/DDBJ databases">
        <title>Draft Genome Sequences of Seven Thermophilic Sporeformers Isolated from Foods.</title>
        <authorList>
            <person name="Berendsen E.M."/>
            <person name="Wells-Bennik M.H."/>
            <person name="Krawcyk A.O."/>
            <person name="De Jong A."/>
            <person name="Holsappel S."/>
            <person name="Eijlander R.T."/>
            <person name="Kuipers O.P."/>
        </authorList>
    </citation>
    <scope>NUCLEOTIDE SEQUENCE [LARGE SCALE GENOMIC DNA]</scope>
    <source>
        <strain evidence="2 3">B4110</strain>
    </source>
</reference>
<dbReference type="AlphaFoldDB" id="A0A150MHI9"/>
<accession>A0A150MHI9</accession>
<evidence type="ECO:0000256" key="1">
    <source>
        <dbReference type="SAM" id="Phobius"/>
    </source>
</evidence>
<organism evidence="2 3">
    <name type="scientific">Parageobacillus toebii</name>
    <dbReference type="NCBI Taxonomy" id="153151"/>
    <lineage>
        <taxon>Bacteria</taxon>
        <taxon>Bacillati</taxon>
        <taxon>Bacillota</taxon>
        <taxon>Bacilli</taxon>
        <taxon>Bacillales</taxon>
        <taxon>Anoxybacillaceae</taxon>
        <taxon>Parageobacillus</taxon>
    </lineage>
</organism>
<evidence type="ECO:0000313" key="2">
    <source>
        <dbReference type="EMBL" id="KYD23931.1"/>
    </source>
</evidence>
<keyword evidence="1" id="KW-0472">Membrane</keyword>
<dbReference type="EMBL" id="LQYW01000164">
    <property type="protein sequence ID" value="KYD23931.1"/>
    <property type="molecule type" value="Genomic_DNA"/>
</dbReference>
<feature type="transmembrane region" description="Helical" evidence="1">
    <location>
        <begin position="12"/>
        <end position="29"/>
    </location>
</feature>
<name>A0A150MHI9_9BACL</name>
<protein>
    <submittedName>
        <fullName evidence="2">Uncharacterized protein</fullName>
    </submittedName>
</protein>
<sequence>MIEFVLLLKKKWVKPVSVISIATVLYLVGEYFEIFHLLDYIENR</sequence>